<dbReference type="PANTHER" id="PTHR42983">
    <property type="entry name" value="DINITROGENASE IRON-MOLYBDENUM COFACTOR PROTEIN-RELATED"/>
    <property type="match status" value="1"/>
</dbReference>
<dbReference type="InterPro" id="IPR033913">
    <property type="entry name" value="MTH1175_dom"/>
</dbReference>
<comment type="caution">
    <text evidence="3">The sequence shown here is derived from an EMBL/GenBank/DDBJ whole genome shotgun (WGS) entry which is preliminary data.</text>
</comment>
<dbReference type="Proteomes" id="UP000244066">
    <property type="component" value="Unassembled WGS sequence"/>
</dbReference>
<protein>
    <submittedName>
        <fullName evidence="3">Dinitrogenase iron-molybdenum cofactor biosynthesis protein</fullName>
    </submittedName>
</protein>
<gene>
    <name evidence="3" type="ORF">B9J98_01390</name>
</gene>
<accession>A0A2R7Y942</accession>
<feature type="domain" description="Dinitrogenase iron-molybdenum cofactor biosynthesis" evidence="2">
    <location>
        <begin position="13"/>
        <end position="102"/>
    </location>
</feature>
<dbReference type="InterPro" id="IPR003731">
    <property type="entry name" value="Di-Nase_FeMo-co_biosynth"/>
</dbReference>
<feature type="compositionally biased region" description="Gly residues" evidence="1">
    <location>
        <begin position="116"/>
        <end position="125"/>
    </location>
</feature>
<evidence type="ECO:0000256" key="1">
    <source>
        <dbReference type="SAM" id="MobiDB-lite"/>
    </source>
</evidence>
<dbReference type="SUPFAM" id="SSF53146">
    <property type="entry name" value="Nitrogenase accessory factor-like"/>
    <property type="match status" value="1"/>
</dbReference>
<evidence type="ECO:0000259" key="2">
    <source>
        <dbReference type="Pfam" id="PF02579"/>
    </source>
</evidence>
<dbReference type="InterPro" id="IPR036105">
    <property type="entry name" value="DiNase_FeMo-co_biosyn_sf"/>
</dbReference>
<evidence type="ECO:0000313" key="4">
    <source>
        <dbReference type="Proteomes" id="UP000244066"/>
    </source>
</evidence>
<dbReference type="Pfam" id="PF02579">
    <property type="entry name" value="Nitro_FeMo-Co"/>
    <property type="match status" value="1"/>
</dbReference>
<dbReference type="CDD" id="cd00851">
    <property type="entry name" value="MTH1175"/>
    <property type="match status" value="1"/>
</dbReference>
<proteinExistence type="predicted"/>
<dbReference type="AlphaFoldDB" id="A0A2R7Y942"/>
<dbReference type="PANTHER" id="PTHR42983:SF1">
    <property type="entry name" value="IRON-MOLYBDENUM PROTEIN"/>
    <property type="match status" value="1"/>
</dbReference>
<sequence length="131" mass="13701">MKICVSATADSLDAQVDPRFGRCPYFIIIDLETMQFEVIPNLASGAMGGAGIQAVQTIANKGAKVVITGNVGPNAFQALSAAGIKIVTGAHGTVREVVEKYKRGELKGTSAPTVGGHFGMGGGRGWRQRPW</sequence>
<dbReference type="Gene3D" id="3.30.420.130">
    <property type="entry name" value="Dinitrogenase iron-molybdenum cofactor biosynthesis domain"/>
    <property type="match status" value="1"/>
</dbReference>
<feature type="region of interest" description="Disordered" evidence="1">
    <location>
        <begin position="112"/>
        <end position="131"/>
    </location>
</feature>
<evidence type="ECO:0000313" key="3">
    <source>
        <dbReference type="EMBL" id="PUA34068.1"/>
    </source>
</evidence>
<organism evidence="3 4">
    <name type="scientific">Candidatus Terraquivivens tikiterensis</name>
    <dbReference type="NCBI Taxonomy" id="1980982"/>
    <lineage>
        <taxon>Archaea</taxon>
        <taxon>Nitrososphaerota</taxon>
        <taxon>Candidatus Wolframiiraptoraceae</taxon>
        <taxon>Candidatus Terraquivivens</taxon>
    </lineage>
</organism>
<dbReference type="EMBL" id="NDWU01000003">
    <property type="protein sequence ID" value="PUA34068.1"/>
    <property type="molecule type" value="Genomic_DNA"/>
</dbReference>
<reference evidence="3 4" key="1">
    <citation type="submission" date="2017-04" db="EMBL/GenBank/DDBJ databases">
        <title>Draft Aigarchaeota genome from a New Zealand hot spring.</title>
        <authorList>
            <person name="Reysenbach A.-L."/>
            <person name="Donaho J.A."/>
            <person name="Gerhart J."/>
            <person name="Kelley J.F."/>
            <person name="Kouba K."/>
            <person name="Podar M."/>
            <person name="Stott M."/>
        </authorList>
    </citation>
    <scope>NUCLEOTIDE SEQUENCE [LARGE SCALE GENOMIC DNA]</scope>
    <source>
        <strain evidence="3">NZ13_MG1</strain>
    </source>
</reference>
<name>A0A2R7Y942_9ARCH</name>